<evidence type="ECO:0000256" key="2">
    <source>
        <dbReference type="SAM" id="Coils"/>
    </source>
</evidence>
<feature type="compositionally biased region" description="Polar residues" evidence="3">
    <location>
        <begin position="61"/>
        <end position="76"/>
    </location>
</feature>
<keyword evidence="6" id="KW-1185">Reference proteome</keyword>
<organism evidence="5 6">
    <name type="scientific">Rhodosalinus halophilus</name>
    <dbReference type="NCBI Taxonomy" id="2259333"/>
    <lineage>
        <taxon>Bacteria</taxon>
        <taxon>Pseudomonadati</taxon>
        <taxon>Pseudomonadota</taxon>
        <taxon>Alphaproteobacteria</taxon>
        <taxon>Rhodobacterales</taxon>
        <taxon>Paracoccaceae</taxon>
        <taxon>Rhodosalinus</taxon>
    </lineage>
</organism>
<evidence type="ECO:0000256" key="3">
    <source>
        <dbReference type="SAM" id="MobiDB-lite"/>
    </source>
</evidence>
<evidence type="ECO:0000256" key="1">
    <source>
        <dbReference type="ARBA" id="ARBA00009477"/>
    </source>
</evidence>
<reference evidence="5 6" key="1">
    <citation type="submission" date="2018-07" db="EMBL/GenBank/DDBJ databases">
        <title>Rhodosalinus sp. strain E84T genomic sequence and assembly.</title>
        <authorList>
            <person name="Liu Z.-W."/>
            <person name="Lu D.-C."/>
        </authorList>
    </citation>
    <scope>NUCLEOTIDE SEQUENCE [LARGE SCALE GENOMIC DNA]</scope>
    <source>
        <strain evidence="5 6">E84</strain>
    </source>
</reference>
<comment type="caution">
    <text evidence="5">The sequence shown here is derived from an EMBL/GenBank/DDBJ whole genome shotgun (WGS) entry which is preliminary data.</text>
</comment>
<dbReference type="Pfam" id="PF25954">
    <property type="entry name" value="Beta-barrel_RND_2"/>
    <property type="match status" value="1"/>
</dbReference>
<dbReference type="NCBIfam" id="TIGR01730">
    <property type="entry name" value="RND_mfp"/>
    <property type="match status" value="1"/>
</dbReference>
<comment type="similarity">
    <text evidence="1">Belongs to the membrane fusion protein (MFP) (TC 8.A.1) family.</text>
</comment>
<evidence type="ECO:0000313" key="6">
    <source>
        <dbReference type="Proteomes" id="UP000253370"/>
    </source>
</evidence>
<accession>A0A365UA93</accession>
<keyword evidence="2" id="KW-0175">Coiled coil</keyword>
<dbReference type="InterPro" id="IPR058792">
    <property type="entry name" value="Beta-barrel_RND_2"/>
</dbReference>
<protein>
    <submittedName>
        <fullName evidence="5">Efflux RND transporter periplasmic adaptor subunit</fullName>
    </submittedName>
</protein>
<dbReference type="PANTHER" id="PTHR30469">
    <property type="entry name" value="MULTIDRUG RESISTANCE PROTEIN MDTA"/>
    <property type="match status" value="1"/>
</dbReference>
<dbReference type="EMBL" id="QNTQ01000008">
    <property type="protein sequence ID" value="RBI85164.1"/>
    <property type="molecule type" value="Genomic_DNA"/>
</dbReference>
<feature type="domain" description="CusB-like beta-barrel" evidence="4">
    <location>
        <begin position="289"/>
        <end position="355"/>
    </location>
</feature>
<dbReference type="Gene3D" id="2.40.420.20">
    <property type="match status" value="1"/>
</dbReference>
<dbReference type="SUPFAM" id="SSF111369">
    <property type="entry name" value="HlyD-like secretion proteins"/>
    <property type="match status" value="2"/>
</dbReference>
<dbReference type="RefSeq" id="WP_113289492.1">
    <property type="nucleotide sequence ID" value="NZ_QNTQ01000008.1"/>
</dbReference>
<dbReference type="Proteomes" id="UP000253370">
    <property type="component" value="Unassembled WGS sequence"/>
</dbReference>
<proteinExistence type="inferred from homology"/>
<dbReference type="InterPro" id="IPR006143">
    <property type="entry name" value="RND_pump_MFP"/>
</dbReference>
<evidence type="ECO:0000313" key="5">
    <source>
        <dbReference type="EMBL" id="RBI85164.1"/>
    </source>
</evidence>
<dbReference type="GO" id="GO:0015562">
    <property type="term" value="F:efflux transmembrane transporter activity"/>
    <property type="evidence" value="ECO:0007669"/>
    <property type="project" value="TreeGrafter"/>
</dbReference>
<feature type="compositionally biased region" description="Low complexity" evidence="3">
    <location>
        <begin position="46"/>
        <end position="60"/>
    </location>
</feature>
<dbReference type="AlphaFoldDB" id="A0A365UA93"/>
<dbReference type="OrthoDB" id="9806939at2"/>
<name>A0A365UA93_9RHOB</name>
<dbReference type="GO" id="GO:1990281">
    <property type="term" value="C:efflux pump complex"/>
    <property type="evidence" value="ECO:0007669"/>
    <property type="project" value="TreeGrafter"/>
</dbReference>
<evidence type="ECO:0000259" key="4">
    <source>
        <dbReference type="Pfam" id="PF25954"/>
    </source>
</evidence>
<dbReference type="Gene3D" id="2.40.50.100">
    <property type="match status" value="1"/>
</dbReference>
<dbReference type="Gene3D" id="1.10.287.470">
    <property type="entry name" value="Helix hairpin bin"/>
    <property type="match status" value="1"/>
</dbReference>
<dbReference type="PANTHER" id="PTHR30469:SF29">
    <property type="entry name" value="BLR2860 PROTEIN"/>
    <property type="match status" value="1"/>
</dbReference>
<gene>
    <name evidence="5" type="ORF">DRV85_10970</name>
</gene>
<feature type="region of interest" description="Disordered" evidence="3">
    <location>
        <begin position="40"/>
        <end position="76"/>
    </location>
</feature>
<feature type="coiled-coil region" evidence="2">
    <location>
        <begin position="150"/>
        <end position="250"/>
    </location>
</feature>
<dbReference type="Gene3D" id="2.40.30.170">
    <property type="match status" value="1"/>
</dbReference>
<sequence>MRLIPVLTALLVMATLYLVVLERDALLRFAQGETVTLAELNPLAPEPDGADAGAPEDSAATTQAAPLSAETAPTAQVQGAEPVGVVAMQSVAREIDSAIQLRGETEAAREVDLRAETSGLVISEPRRKGALVEAGEVLCRLDPGAREATLSEAQARLAEARARVPEARARLAEAEARLEEARLNANAAARLSEDGFASETRVAATRAAVRSAEAGVESARSQLETVKANIQSAEAAVDSAETEMARLEIAAPFAGLLESDTAELGSLLQPGGLCATLIGLDPIRIVGFVPETEVDRIEVGARAGARLVTGRELTGEVTFLSRSADPTTRTFRVEITVPNPDLSVRDGQTAEILVEADGAMAHLLPQSALTLDDDGTLGVRTVTQENAARFVPVTLLRDTINGVWVEGLPDEAAVIVLGQEYVTDGVPVEVTWREATQ</sequence>